<dbReference type="Pfam" id="PF14054">
    <property type="entry name" value="DUF4249"/>
    <property type="match status" value="1"/>
</dbReference>
<dbReference type="InterPro" id="IPR025345">
    <property type="entry name" value="DUF4249"/>
</dbReference>
<organism evidence="2 3">
    <name type="scientific">Hymenobacter amundsenii</name>
    <dbReference type="NCBI Taxonomy" id="2006685"/>
    <lineage>
        <taxon>Bacteria</taxon>
        <taxon>Pseudomonadati</taxon>
        <taxon>Bacteroidota</taxon>
        <taxon>Cytophagia</taxon>
        <taxon>Cytophagales</taxon>
        <taxon>Hymenobacteraceae</taxon>
        <taxon>Hymenobacter</taxon>
    </lineage>
</organism>
<feature type="transmembrane region" description="Helical" evidence="1">
    <location>
        <begin position="12"/>
        <end position="36"/>
    </location>
</feature>
<gene>
    <name evidence="2" type="ORF">CDA63_03080</name>
</gene>
<dbReference type="OrthoDB" id="1062680at2"/>
<keyword evidence="1" id="KW-0812">Transmembrane</keyword>
<dbReference type="AlphaFoldDB" id="A0A246FPU6"/>
<sequence>MLPTTFPALTTIIPMAILLFRFANWLALLLLLGACVQPYEPTILRSTKPLLVVDGFINGSGITAIRLTRSLKLEEQTGFPPETGALLRIEAASGQQYKLRETMAGTYESAALVLPAGQRYRLHITTRARREYASDFTLLKSTPPLDAFRAQVEPSGVQLYLSTHDDTGSSQYYRWQYEETWEFTSAHDSRWRYLGNKQMVRRKENIYRCWRTESAANIKTFSTLRLQQDAVRDYRLLFVPATAIRLRYRYSIIVHQYALAREEFDYWEAVKKNTDNLGTLFDPLPSQIQGNVHALADESEPVLGFVGAATVREQRLFINRAQLPFEWQFVDDIYRTCVDVDTFPSARYKPSDWTYDEMFGDSVARMPVARIGPGETYTGQTQACVDCRLHGSNVSPSFW</sequence>
<proteinExistence type="predicted"/>
<reference evidence="2 3" key="1">
    <citation type="submission" date="2017-06" db="EMBL/GenBank/DDBJ databases">
        <title>Hymenobacter amundsenii sp. nov. isolated from regoliths in Antarctica.</title>
        <authorList>
            <person name="Sedlacek I."/>
            <person name="Kralova S."/>
            <person name="Pantucek R."/>
            <person name="Svec P."/>
            <person name="Holochova P."/>
            <person name="Stankova E."/>
            <person name="Vrbovska V."/>
            <person name="Busse H.-J."/>
        </authorList>
    </citation>
    <scope>NUCLEOTIDE SEQUENCE [LARGE SCALE GENOMIC DNA]</scope>
    <source>
        <strain evidence="2 3">CCM 8682</strain>
    </source>
</reference>
<keyword evidence="3" id="KW-1185">Reference proteome</keyword>
<evidence type="ECO:0008006" key="4">
    <source>
        <dbReference type="Google" id="ProtNLM"/>
    </source>
</evidence>
<comment type="caution">
    <text evidence="2">The sequence shown here is derived from an EMBL/GenBank/DDBJ whole genome shotgun (WGS) entry which is preliminary data.</text>
</comment>
<dbReference type="EMBL" id="NIRR01000002">
    <property type="protein sequence ID" value="OWP64757.1"/>
    <property type="molecule type" value="Genomic_DNA"/>
</dbReference>
<accession>A0A246FPU6</accession>
<protein>
    <recommendedName>
        <fullName evidence="4">DUF4249 domain-containing protein</fullName>
    </recommendedName>
</protein>
<name>A0A246FPU6_9BACT</name>
<keyword evidence="1" id="KW-0472">Membrane</keyword>
<evidence type="ECO:0000313" key="3">
    <source>
        <dbReference type="Proteomes" id="UP000197277"/>
    </source>
</evidence>
<evidence type="ECO:0000256" key="1">
    <source>
        <dbReference type="SAM" id="Phobius"/>
    </source>
</evidence>
<evidence type="ECO:0000313" key="2">
    <source>
        <dbReference type="EMBL" id="OWP64757.1"/>
    </source>
</evidence>
<dbReference type="Proteomes" id="UP000197277">
    <property type="component" value="Unassembled WGS sequence"/>
</dbReference>
<keyword evidence="1" id="KW-1133">Transmembrane helix</keyword>